<keyword evidence="1 5" id="KW-0489">Methyltransferase</keyword>
<dbReference type="CDD" id="cd02440">
    <property type="entry name" value="AdoMet_MTases"/>
    <property type="match status" value="1"/>
</dbReference>
<accession>A0A7H0HH86</accession>
<evidence type="ECO:0000256" key="3">
    <source>
        <dbReference type="ARBA" id="ARBA00022691"/>
    </source>
</evidence>
<sequence length="207" mass="21964">MAEPLPLPPPVAGTAGYGAHAAPLAEQYERLRFEDVHAQVLHLYPAPPGRVLDVGAGSGRDAAALARRGHEVLAVEPTPELRAEAMRRHADAGVVWLDDHLPALAAVQGLGQRFDLVLLTAVWMHLEPAGRAAALPVLAGLLAPGGVLSLTLRHGPVPAGRRMFDVPPSELVAHGTPLGLRCLHVGRRESLQGHAGVHWSQVVLQRM</sequence>
<name>A0A7H0HH86_9BURK</name>
<dbReference type="GO" id="GO:0008168">
    <property type="term" value="F:methyltransferase activity"/>
    <property type="evidence" value="ECO:0007669"/>
    <property type="project" value="UniProtKB-KW"/>
</dbReference>
<dbReference type="GO" id="GO:0032259">
    <property type="term" value="P:methylation"/>
    <property type="evidence" value="ECO:0007669"/>
    <property type="project" value="UniProtKB-KW"/>
</dbReference>
<dbReference type="Proteomes" id="UP000516057">
    <property type="component" value="Chromosome"/>
</dbReference>
<dbReference type="Gene3D" id="3.40.50.150">
    <property type="entry name" value="Vaccinia Virus protein VP39"/>
    <property type="match status" value="1"/>
</dbReference>
<keyword evidence="3" id="KW-0949">S-adenosyl-L-methionine</keyword>
<dbReference type="Pfam" id="PF13649">
    <property type="entry name" value="Methyltransf_25"/>
    <property type="match status" value="1"/>
</dbReference>
<feature type="domain" description="Methyltransferase" evidence="4">
    <location>
        <begin position="51"/>
        <end position="146"/>
    </location>
</feature>
<keyword evidence="6" id="KW-1185">Reference proteome</keyword>
<keyword evidence="2 5" id="KW-0808">Transferase</keyword>
<dbReference type="SUPFAM" id="SSF53335">
    <property type="entry name" value="S-adenosyl-L-methionine-dependent methyltransferases"/>
    <property type="match status" value="1"/>
</dbReference>
<proteinExistence type="predicted"/>
<evidence type="ECO:0000256" key="2">
    <source>
        <dbReference type="ARBA" id="ARBA00022679"/>
    </source>
</evidence>
<dbReference type="EMBL" id="CP060790">
    <property type="protein sequence ID" value="QNP59902.1"/>
    <property type="molecule type" value="Genomic_DNA"/>
</dbReference>
<evidence type="ECO:0000313" key="6">
    <source>
        <dbReference type="Proteomes" id="UP000516057"/>
    </source>
</evidence>
<protein>
    <submittedName>
        <fullName evidence="5">Class I SAM-dependent methyltransferase</fullName>
    </submittedName>
</protein>
<evidence type="ECO:0000259" key="4">
    <source>
        <dbReference type="Pfam" id="PF13649"/>
    </source>
</evidence>
<reference evidence="5 6" key="1">
    <citation type="submission" date="2020-08" db="EMBL/GenBank/DDBJ databases">
        <title>Genome sequence of Acidovorax monticola KACC 19171T.</title>
        <authorList>
            <person name="Hyun D.-W."/>
            <person name="Bae J.-W."/>
        </authorList>
    </citation>
    <scope>NUCLEOTIDE SEQUENCE [LARGE SCALE GENOMIC DNA]</scope>
    <source>
        <strain evidence="5 6">KACC 19171</strain>
    </source>
</reference>
<dbReference type="RefSeq" id="WP_187736883.1">
    <property type="nucleotide sequence ID" value="NZ_CP060790.1"/>
</dbReference>
<dbReference type="InterPro" id="IPR029063">
    <property type="entry name" value="SAM-dependent_MTases_sf"/>
</dbReference>
<evidence type="ECO:0000313" key="5">
    <source>
        <dbReference type="EMBL" id="QNP59902.1"/>
    </source>
</evidence>
<dbReference type="PANTHER" id="PTHR43464">
    <property type="entry name" value="METHYLTRANSFERASE"/>
    <property type="match status" value="1"/>
</dbReference>
<dbReference type="PANTHER" id="PTHR43464:SF19">
    <property type="entry name" value="UBIQUINONE BIOSYNTHESIS O-METHYLTRANSFERASE, MITOCHONDRIAL"/>
    <property type="match status" value="1"/>
</dbReference>
<dbReference type="KEGG" id="amon:H9L24_02735"/>
<organism evidence="5 6">
    <name type="scientific">Paenacidovorax monticola</name>
    <dbReference type="NCBI Taxonomy" id="1926868"/>
    <lineage>
        <taxon>Bacteria</taxon>
        <taxon>Pseudomonadati</taxon>
        <taxon>Pseudomonadota</taxon>
        <taxon>Betaproteobacteria</taxon>
        <taxon>Burkholderiales</taxon>
        <taxon>Comamonadaceae</taxon>
        <taxon>Paenacidovorax</taxon>
    </lineage>
</organism>
<evidence type="ECO:0000256" key="1">
    <source>
        <dbReference type="ARBA" id="ARBA00022603"/>
    </source>
</evidence>
<dbReference type="AlphaFoldDB" id="A0A7H0HH86"/>
<dbReference type="InterPro" id="IPR041698">
    <property type="entry name" value="Methyltransf_25"/>
</dbReference>
<gene>
    <name evidence="5" type="ORF">H9L24_02735</name>
</gene>